<evidence type="ECO:0000256" key="5">
    <source>
        <dbReference type="ARBA" id="ARBA00023242"/>
    </source>
</evidence>
<accession>A0A9P4J099</accession>
<feature type="region of interest" description="Disordered" evidence="6">
    <location>
        <begin position="238"/>
        <end position="273"/>
    </location>
</feature>
<evidence type="ECO:0000256" key="6">
    <source>
        <dbReference type="SAM" id="MobiDB-lite"/>
    </source>
</evidence>
<dbReference type="GO" id="GO:0005634">
    <property type="term" value="C:nucleus"/>
    <property type="evidence" value="ECO:0007669"/>
    <property type="project" value="UniProtKB-SubCell"/>
</dbReference>
<reference evidence="7" key="1">
    <citation type="journal article" date="2020" name="Stud. Mycol.">
        <title>101 Dothideomycetes genomes: a test case for predicting lifestyles and emergence of pathogens.</title>
        <authorList>
            <person name="Haridas S."/>
            <person name="Albert R."/>
            <person name="Binder M."/>
            <person name="Bloem J."/>
            <person name="Labutti K."/>
            <person name="Salamov A."/>
            <person name="Andreopoulos B."/>
            <person name="Baker S."/>
            <person name="Barry K."/>
            <person name="Bills G."/>
            <person name="Bluhm B."/>
            <person name="Cannon C."/>
            <person name="Castanera R."/>
            <person name="Culley D."/>
            <person name="Daum C."/>
            <person name="Ezra D."/>
            <person name="Gonzalez J."/>
            <person name="Henrissat B."/>
            <person name="Kuo A."/>
            <person name="Liang C."/>
            <person name="Lipzen A."/>
            <person name="Lutzoni F."/>
            <person name="Magnuson J."/>
            <person name="Mondo S."/>
            <person name="Nolan M."/>
            <person name="Ohm R."/>
            <person name="Pangilinan J."/>
            <person name="Park H.-J."/>
            <person name="Ramirez L."/>
            <person name="Alfaro M."/>
            <person name="Sun H."/>
            <person name="Tritt A."/>
            <person name="Yoshinaga Y."/>
            <person name="Zwiers L.-H."/>
            <person name="Turgeon B."/>
            <person name="Goodwin S."/>
            <person name="Spatafora J."/>
            <person name="Crous P."/>
            <person name="Grigoriev I."/>
        </authorList>
    </citation>
    <scope>NUCLEOTIDE SEQUENCE</scope>
    <source>
        <strain evidence="7">CBS 260.36</strain>
    </source>
</reference>
<dbReference type="PANTHER" id="PTHR15263:SF1">
    <property type="entry name" value="NF-KAPPA-B INHIBITOR-LIKE PROTEIN 1"/>
    <property type="match status" value="1"/>
</dbReference>
<sequence length="411" mass="47283">MTSIQENLARVRAGLASHDATHDTSTDAAHARILAEHAAALNEHEAHLETQRRKMSSRDKHNRRERDRSSGLRFRFKSSPHHPRSGEGHRRKRRRRDDERREELREEAEGVERFTAHPLSRPEDGGEWLEDAAPPPPPLPRGTTTDGDRERPDPDSAFAASLFDALADDEGAAGYWEGVYSQPVHVYARPKVRREEGGGDGQGEDRNEGELEDMTDEEYVAYVKRRMWERLHPEEVREVRRREERERERGREKREREEKKYRKDEEEETDPLGVQAALNRGTARRSKREVMRWVGLWRDYQARWAEVDVKRLPWPTESGAAPTVDERGVKEVKAFFAGVKAALPAILGEEGGEIKDEDVNAANKAVLKAERFRWHPDKMMQRFGKALEEGDVMSRITAVFQVIDGLLGELK</sequence>
<keyword evidence="4" id="KW-0040">ANK repeat</keyword>
<feature type="compositionally biased region" description="Basic and acidic residues" evidence="6">
    <location>
        <begin position="193"/>
        <end position="209"/>
    </location>
</feature>
<evidence type="ECO:0000256" key="3">
    <source>
        <dbReference type="ARBA" id="ARBA00022737"/>
    </source>
</evidence>
<evidence type="ECO:0000256" key="4">
    <source>
        <dbReference type="ARBA" id="ARBA00023043"/>
    </source>
</evidence>
<evidence type="ECO:0000313" key="8">
    <source>
        <dbReference type="Proteomes" id="UP000799439"/>
    </source>
</evidence>
<keyword evidence="5" id="KW-0539">Nucleus</keyword>
<gene>
    <name evidence="7" type="ORF">K461DRAFT_281324</name>
</gene>
<keyword evidence="2" id="KW-0597">Phosphoprotein</keyword>
<comment type="subcellular location">
    <subcellularLocation>
        <location evidence="1">Nucleus</location>
    </subcellularLocation>
</comment>
<feature type="region of interest" description="Disordered" evidence="6">
    <location>
        <begin position="191"/>
        <end position="215"/>
    </location>
</feature>
<evidence type="ECO:0000313" key="7">
    <source>
        <dbReference type="EMBL" id="KAF2150079.1"/>
    </source>
</evidence>
<name>A0A9P4J099_9PEZI</name>
<dbReference type="EMBL" id="ML996090">
    <property type="protein sequence ID" value="KAF2150079.1"/>
    <property type="molecule type" value="Genomic_DNA"/>
</dbReference>
<dbReference type="InterPro" id="IPR038753">
    <property type="entry name" value="NFKBIL1"/>
</dbReference>
<comment type="caution">
    <text evidence="7">The sequence shown here is derived from an EMBL/GenBank/DDBJ whole genome shotgun (WGS) entry which is preliminary data.</text>
</comment>
<feature type="compositionally biased region" description="Basic and acidic residues" evidence="6">
    <location>
        <begin position="238"/>
        <end position="264"/>
    </location>
</feature>
<dbReference type="PANTHER" id="PTHR15263">
    <property type="entry name" value="I-KAPPA-B-LIKE PROTEIN IKBL"/>
    <property type="match status" value="1"/>
</dbReference>
<feature type="compositionally biased region" description="Basic and acidic residues" evidence="6">
    <location>
        <begin position="96"/>
        <end position="124"/>
    </location>
</feature>
<proteinExistence type="predicted"/>
<evidence type="ECO:0000256" key="2">
    <source>
        <dbReference type="ARBA" id="ARBA00022553"/>
    </source>
</evidence>
<protein>
    <submittedName>
        <fullName evidence="7">Uncharacterized protein</fullName>
    </submittedName>
</protein>
<keyword evidence="3" id="KW-0677">Repeat</keyword>
<keyword evidence="8" id="KW-1185">Reference proteome</keyword>
<feature type="compositionally biased region" description="Basic residues" evidence="6">
    <location>
        <begin position="74"/>
        <end position="95"/>
    </location>
</feature>
<feature type="region of interest" description="Disordered" evidence="6">
    <location>
        <begin position="44"/>
        <end position="157"/>
    </location>
</feature>
<organism evidence="7 8">
    <name type="scientific">Myriangium duriaei CBS 260.36</name>
    <dbReference type="NCBI Taxonomy" id="1168546"/>
    <lineage>
        <taxon>Eukaryota</taxon>
        <taxon>Fungi</taxon>
        <taxon>Dikarya</taxon>
        <taxon>Ascomycota</taxon>
        <taxon>Pezizomycotina</taxon>
        <taxon>Dothideomycetes</taxon>
        <taxon>Dothideomycetidae</taxon>
        <taxon>Myriangiales</taxon>
        <taxon>Myriangiaceae</taxon>
        <taxon>Myriangium</taxon>
    </lineage>
</organism>
<dbReference type="Proteomes" id="UP000799439">
    <property type="component" value="Unassembled WGS sequence"/>
</dbReference>
<dbReference type="GO" id="GO:0043124">
    <property type="term" value="P:negative regulation of canonical NF-kappaB signal transduction"/>
    <property type="evidence" value="ECO:0007669"/>
    <property type="project" value="InterPro"/>
</dbReference>
<dbReference type="AlphaFoldDB" id="A0A9P4J099"/>
<feature type="compositionally biased region" description="Basic and acidic residues" evidence="6">
    <location>
        <begin position="44"/>
        <end position="70"/>
    </location>
</feature>
<evidence type="ECO:0000256" key="1">
    <source>
        <dbReference type="ARBA" id="ARBA00004123"/>
    </source>
</evidence>
<dbReference type="OrthoDB" id="412109at2759"/>